<name>A0A1H6UTW0_9BURK</name>
<dbReference type="OrthoDB" id="9794400at2"/>
<dbReference type="PANTHER" id="PTHR43191:SF2">
    <property type="entry name" value="RRNA METHYLTRANSFERASE 3, MITOCHONDRIAL"/>
    <property type="match status" value="1"/>
</dbReference>
<evidence type="ECO:0000313" key="5">
    <source>
        <dbReference type="Proteomes" id="UP000198866"/>
    </source>
</evidence>
<keyword evidence="5" id="KW-1185">Reference proteome</keyword>
<sequence>MKAITSRDNPLYKRLKALAGSTHQQRRSGHALLEGFHLASAYLDVAGQPETCVVTEGALRHDEAQAIVARIDERRIVTLPDALFGQLSSVVNGVGMLLLVEKLDEALPERVTQGCIVLDGVQDAGNVGSILRSAAAAGIGRVFCAPGTAYAWSSKVLRSGMGAHFLLHIHEDVEPQTLIERLDVPVAITDSHGAQAIYDTDLSDPVAWVFGNEGAGVSQAWRDAVRYRVTIPQPGGMESLNVAAAAAVCLFEQCRQQRGHEPRASS</sequence>
<dbReference type="SUPFAM" id="SSF55315">
    <property type="entry name" value="L30e-like"/>
    <property type="match status" value="1"/>
</dbReference>
<evidence type="ECO:0000259" key="3">
    <source>
        <dbReference type="Pfam" id="PF00588"/>
    </source>
</evidence>
<feature type="domain" description="tRNA/rRNA methyltransferase SpoU type" evidence="3">
    <location>
        <begin position="115"/>
        <end position="251"/>
    </location>
</feature>
<keyword evidence="2 4" id="KW-0808">Transferase</keyword>
<dbReference type="PANTHER" id="PTHR43191">
    <property type="entry name" value="RRNA METHYLTRANSFERASE 3"/>
    <property type="match status" value="1"/>
</dbReference>
<accession>A0A1H6UTW0</accession>
<dbReference type="AlphaFoldDB" id="A0A1H6UTW0"/>
<proteinExistence type="predicted"/>
<dbReference type="InterPro" id="IPR029028">
    <property type="entry name" value="Alpha/beta_knot_MTases"/>
</dbReference>
<dbReference type="Proteomes" id="UP000198866">
    <property type="component" value="Unassembled WGS sequence"/>
</dbReference>
<dbReference type="EMBL" id="FNYE01000005">
    <property type="protein sequence ID" value="SEI94104.1"/>
    <property type="molecule type" value="Genomic_DNA"/>
</dbReference>
<dbReference type="InterPro" id="IPR051259">
    <property type="entry name" value="rRNA_Methyltransferase"/>
</dbReference>
<dbReference type="InterPro" id="IPR001537">
    <property type="entry name" value="SpoU_MeTrfase"/>
</dbReference>
<dbReference type="GO" id="GO:0006396">
    <property type="term" value="P:RNA processing"/>
    <property type="evidence" value="ECO:0007669"/>
    <property type="project" value="InterPro"/>
</dbReference>
<protein>
    <submittedName>
        <fullName evidence="4">RNA methyltransferase, TrmH family</fullName>
    </submittedName>
</protein>
<evidence type="ECO:0000256" key="1">
    <source>
        <dbReference type="ARBA" id="ARBA00022603"/>
    </source>
</evidence>
<dbReference type="InterPro" id="IPR029064">
    <property type="entry name" value="Ribosomal_eL30-like_sf"/>
</dbReference>
<dbReference type="RefSeq" id="WP_090864782.1">
    <property type="nucleotide sequence ID" value="NZ_FNYE01000005.1"/>
</dbReference>
<dbReference type="CDD" id="cd18095">
    <property type="entry name" value="SpoU-like_rRNA-MTase"/>
    <property type="match status" value="1"/>
</dbReference>
<reference evidence="5" key="1">
    <citation type="submission" date="2016-10" db="EMBL/GenBank/DDBJ databases">
        <authorList>
            <person name="Varghese N."/>
            <person name="Submissions S."/>
        </authorList>
    </citation>
    <scope>NUCLEOTIDE SEQUENCE [LARGE SCALE GENOMIC DNA]</scope>
    <source>
        <strain evidence="5">LMG 26031</strain>
    </source>
</reference>
<organism evidence="4 5">
    <name type="scientific">Paraburkholderia diazotrophica</name>
    <dbReference type="NCBI Taxonomy" id="667676"/>
    <lineage>
        <taxon>Bacteria</taxon>
        <taxon>Pseudomonadati</taxon>
        <taxon>Pseudomonadota</taxon>
        <taxon>Betaproteobacteria</taxon>
        <taxon>Burkholderiales</taxon>
        <taxon>Burkholderiaceae</taxon>
        <taxon>Paraburkholderia</taxon>
    </lineage>
</organism>
<dbReference type="STRING" id="667676.SAMN05192539_1005121"/>
<dbReference type="Gene3D" id="3.40.1280.10">
    <property type="match status" value="1"/>
</dbReference>
<evidence type="ECO:0000256" key="2">
    <source>
        <dbReference type="ARBA" id="ARBA00022679"/>
    </source>
</evidence>
<dbReference type="GO" id="GO:0032259">
    <property type="term" value="P:methylation"/>
    <property type="evidence" value="ECO:0007669"/>
    <property type="project" value="UniProtKB-KW"/>
</dbReference>
<keyword evidence="1 4" id="KW-0489">Methyltransferase</keyword>
<gene>
    <name evidence="4" type="ORF">SAMN05192539_1005121</name>
</gene>
<dbReference type="SUPFAM" id="SSF75217">
    <property type="entry name" value="alpha/beta knot"/>
    <property type="match status" value="1"/>
</dbReference>
<dbReference type="Gene3D" id="3.30.1330.30">
    <property type="match status" value="1"/>
</dbReference>
<dbReference type="InterPro" id="IPR029026">
    <property type="entry name" value="tRNA_m1G_MTases_N"/>
</dbReference>
<evidence type="ECO:0000313" key="4">
    <source>
        <dbReference type="EMBL" id="SEI94104.1"/>
    </source>
</evidence>
<dbReference type="GO" id="GO:0008173">
    <property type="term" value="F:RNA methyltransferase activity"/>
    <property type="evidence" value="ECO:0007669"/>
    <property type="project" value="InterPro"/>
</dbReference>
<dbReference type="Pfam" id="PF00588">
    <property type="entry name" value="SpoU_methylase"/>
    <property type="match status" value="1"/>
</dbReference>
<dbReference type="GO" id="GO:0003723">
    <property type="term" value="F:RNA binding"/>
    <property type="evidence" value="ECO:0007669"/>
    <property type="project" value="InterPro"/>
</dbReference>